<name>A0A6L2K033_TANCI</name>
<evidence type="ECO:0000313" key="1">
    <source>
        <dbReference type="EMBL" id="GEU41254.1"/>
    </source>
</evidence>
<protein>
    <submittedName>
        <fullName evidence="1">Uncharacterized protein</fullName>
    </submittedName>
</protein>
<organism evidence="1">
    <name type="scientific">Tanacetum cinerariifolium</name>
    <name type="common">Dalmatian daisy</name>
    <name type="synonym">Chrysanthemum cinerariifolium</name>
    <dbReference type="NCBI Taxonomy" id="118510"/>
    <lineage>
        <taxon>Eukaryota</taxon>
        <taxon>Viridiplantae</taxon>
        <taxon>Streptophyta</taxon>
        <taxon>Embryophyta</taxon>
        <taxon>Tracheophyta</taxon>
        <taxon>Spermatophyta</taxon>
        <taxon>Magnoliopsida</taxon>
        <taxon>eudicotyledons</taxon>
        <taxon>Gunneridae</taxon>
        <taxon>Pentapetalae</taxon>
        <taxon>asterids</taxon>
        <taxon>campanulids</taxon>
        <taxon>Asterales</taxon>
        <taxon>Asteraceae</taxon>
        <taxon>Asteroideae</taxon>
        <taxon>Anthemideae</taxon>
        <taxon>Anthemidinae</taxon>
        <taxon>Tanacetum</taxon>
    </lineage>
</organism>
<gene>
    <name evidence="1" type="ORF">Tci_013232</name>
</gene>
<sequence>MEEIFGCVLKKQGQQQLKIGKLKRQMLDGKLMLVGDDGKPLNKVDFDPVNSNSEKDAELAYDETAQFIASEGVNDASLYEDEDYEIYDTYDIEGLMKQELTYCNMMDINLRGRSKR</sequence>
<dbReference type="AlphaFoldDB" id="A0A6L2K033"/>
<dbReference type="EMBL" id="BKCJ010001413">
    <property type="protein sequence ID" value="GEU41254.1"/>
    <property type="molecule type" value="Genomic_DNA"/>
</dbReference>
<reference evidence="1" key="1">
    <citation type="journal article" date="2019" name="Sci. Rep.">
        <title>Draft genome of Tanacetum cinerariifolium, the natural source of mosquito coil.</title>
        <authorList>
            <person name="Yamashiro T."/>
            <person name="Shiraishi A."/>
            <person name="Satake H."/>
            <person name="Nakayama K."/>
        </authorList>
    </citation>
    <scope>NUCLEOTIDE SEQUENCE</scope>
</reference>
<comment type="caution">
    <text evidence="1">The sequence shown here is derived from an EMBL/GenBank/DDBJ whole genome shotgun (WGS) entry which is preliminary data.</text>
</comment>
<proteinExistence type="predicted"/>
<accession>A0A6L2K033</accession>